<keyword evidence="1" id="KW-0472">Membrane</keyword>
<comment type="caution">
    <text evidence="2">The sequence shown here is derived from an EMBL/GenBank/DDBJ whole genome shotgun (WGS) entry which is preliminary data.</text>
</comment>
<proteinExistence type="predicted"/>
<evidence type="ECO:0000313" key="2">
    <source>
        <dbReference type="EMBL" id="GAA1552311.1"/>
    </source>
</evidence>
<feature type="transmembrane region" description="Helical" evidence="1">
    <location>
        <begin position="82"/>
        <end position="106"/>
    </location>
</feature>
<reference evidence="3" key="1">
    <citation type="journal article" date="2019" name="Int. J. Syst. Evol. Microbiol.">
        <title>The Global Catalogue of Microorganisms (GCM) 10K type strain sequencing project: providing services to taxonomists for standard genome sequencing and annotation.</title>
        <authorList>
            <consortium name="The Broad Institute Genomics Platform"/>
            <consortium name="The Broad Institute Genome Sequencing Center for Infectious Disease"/>
            <person name="Wu L."/>
            <person name="Ma J."/>
        </authorList>
    </citation>
    <scope>NUCLEOTIDE SEQUENCE [LARGE SCALE GENOMIC DNA]</scope>
    <source>
        <strain evidence="3">JCM 15933</strain>
    </source>
</reference>
<gene>
    <name evidence="2" type="ORF">GCM10009827_086320</name>
</gene>
<feature type="transmembrane region" description="Helical" evidence="1">
    <location>
        <begin position="53"/>
        <end position="75"/>
    </location>
</feature>
<protein>
    <recommendedName>
        <fullName evidence="4">MFS transporter</fullName>
    </recommendedName>
</protein>
<dbReference type="Proteomes" id="UP001501470">
    <property type="component" value="Unassembled WGS sequence"/>
</dbReference>
<accession>A0ABP4N2U2</accession>
<keyword evidence="3" id="KW-1185">Reference proteome</keyword>
<dbReference type="EMBL" id="BAAAQD010000022">
    <property type="protein sequence ID" value="GAA1552311.1"/>
    <property type="molecule type" value="Genomic_DNA"/>
</dbReference>
<organism evidence="2 3">
    <name type="scientific">Dactylosporangium maewongense</name>
    <dbReference type="NCBI Taxonomy" id="634393"/>
    <lineage>
        <taxon>Bacteria</taxon>
        <taxon>Bacillati</taxon>
        <taxon>Actinomycetota</taxon>
        <taxon>Actinomycetes</taxon>
        <taxon>Micromonosporales</taxon>
        <taxon>Micromonosporaceae</taxon>
        <taxon>Dactylosporangium</taxon>
    </lineage>
</organism>
<dbReference type="RefSeq" id="WP_344509726.1">
    <property type="nucleotide sequence ID" value="NZ_BAAAQD010000022.1"/>
</dbReference>
<sequence>MSSFTTPRAPITPLSPTRVRAALTIIAVAAVLIIVAAVAAWNPWHFVVLGFGGYWFAGALTLAPLAGGVVAVLIIRNRSAAIAVGVGSAVLTLIVAVGGFLLALLVDPHWDRTVLAASPSGRFQLVSLEESDIIFRQQLRVGRPDGILTRESARPLICVEATFGDTPEIRVKSARFVAEHEVEITFEDGKTWRTRFDPDDLQPADVLTENCSL</sequence>
<evidence type="ECO:0000256" key="1">
    <source>
        <dbReference type="SAM" id="Phobius"/>
    </source>
</evidence>
<evidence type="ECO:0008006" key="4">
    <source>
        <dbReference type="Google" id="ProtNLM"/>
    </source>
</evidence>
<evidence type="ECO:0000313" key="3">
    <source>
        <dbReference type="Proteomes" id="UP001501470"/>
    </source>
</evidence>
<keyword evidence="1" id="KW-0812">Transmembrane</keyword>
<name>A0ABP4N2U2_9ACTN</name>
<feature type="transmembrane region" description="Helical" evidence="1">
    <location>
        <begin position="21"/>
        <end position="41"/>
    </location>
</feature>
<keyword evidence="1" id="KW-1133">Transmembrane helix</keyword>